<dbReference type="GO" id="GO:0008270">
    <property type="term" value="F:zinc ion binding"/>
    <property type="evidence" value="ECO:0007669"/>
    <property type="project" value="InterPro"/>
</dbReference>
<dbReference type="InterPro" id="IPR007219">
    <property type="entry name" value="XnlR_reg_dom"/>
</dbReference>
<comment type="caution">
    <text evidence="8">The sequence shown here is derived from an EMBL/GenBank/DDBJ whole genome shotgun (WGS) entry which is preliminary data.</text>
</comment>
<gene>
    <name evidence="8" type="ORF">H2200_008696</name>
</gene>
<proteinExistence type="predicted"/>
<dbReference type="InterPro" id="IPR050815">
    <property type="entry name" value="TF_fung"/>
</dbReference>
<sequence>MISAYQPAHLSAPRIPLALRPQLAEAKGREDDWTGTKDAAARRRAQTRLNTRAYRKRKALAKKVETSNATTGTLVKSEALVECWDDQQQAISIVPTSRIEQLYNARNPLLRDNARRKQFSIVFPLCPDHLITLLQFNALRALAITRSLISGILVTPLDCDKEVIHVLPYPMKPELLPPTLLPTILQQTMPHGDWIDCFPCPEGRDRLIRAAGTFDEDELWADCIGGLYEGFPDDEIERRGIIAWSPPWDISGWEMSEGFLRKWGWLFKGLPRMYVEWKKTGLPRGYVRNLEAQIQALKAENDELRNLQGRAQGAGHISHAQAQAHSEFPSDDILPSGFLDRTSPYAPSDHDILMQDPFDIARLAISELLTVEDQNNLCNLYFTRCHPFVPILHKPSFSIDKDAHVSLSVFALASRHNPALATKSDIFYSLAKQTVQATFINPDMSTLTALILQAIYEIGMPNSSVHALTTVGSALSLASAFKLLRMEEQEANDGKPNRWMDRPVDWVDEEGRRRAFLMVLSLSRWMATIQEREMGFPVKREITVMLPISDELWFADPPSRPATRPVTEPITSLHKASDAGPFARFVQALGLFAKVSDFNQAYRVRSSSQNDEELSKIDSIVQAYLGSFPNTWRMSKLEGEYLLDPTTLALAHSALLLLHHPLALIESRAGPSKTRCSASAEEILDVTHVLQDVPNAGNYLLPHPLVLAARVRLLELVQRKGHYRGRDMDLIVKALLTFGKDWGMQEKLAEHAAKIEANTVPFGEPLTHIIPVTEQPVSRQKTAQFVPSMPRRSTGSIGRATFGTFASVSDQQLLGEVQSPPNANASLSNAGPSLNTMDASIFSSDIFDWAMGLGSEQLDVPDQ</sequence>
<protein>
    <recommendedName>
        <fullName evidence="7">Xylanolytic transcriptional activator regulatory domain-containing protein</fullName>
    </recommendedName>
</protein>
<keyword evidence="5" id="KW-0539">Nucleus</keyword>
<dbReference type="AlphaFoldDB" id="A0AA38X4V0"/>
<dbReference type="GO" id="GO:0006351">
    <property type="term" value="P:DNA-templated transcription"/>
    <property type="evidence" value="ECO:0007669"/>
    <property type="project" value="InterPro"/>
</dbReference>
<dbReference type="GO" id="GO:0000981">
    <property type="term" value="F:DNA-binding transcription factor activity, RNA polymerase II-specific"/>
    <property type="evidence" value="ECO:0007669"/>
    <property type="project" value="InterPro"/>
</dbReference>
<dbReference type="Pfam" id="PF04082">
    <property type="entry name" value="Fungal_trans"/>
    <property type="match status" value="1"/>
</dbReference>
<feature type="domain" description="Xylanolytic transcriptional activator regulatory" evidence="7">
    <location>
        <begin position="379"/>
        <end position="565"/>
    </location>
</feature>
<evidence type="ECO:0000259" key="7">
    <source>
        <dbReference type="Pfam" id="PF04082"/>
    </source>
</evidence>
<dbReference type="PANTHER" id="PTHR47338:SF5">
    <property type="entry name" value="ZN(II)2CYS6 TRANSCRIPTION FACTOR (EUROFUNG)"/>
    <property type="match status" value="1"/>
</dbReference>
<accession>A0AA38X4V0</accession>
<evidence type="ECO:0000256" key="1">
    <source>
        <dbReference type="ARBA" id="ARBA00004123"/>
    </source>
</evidence>
<dbReference type="Proteomes" id="UP001172673">
    <property type="component" value="Unassembled WGS sequence"/>
</dbReference>
<name>A0AA38X4V0_9EURO</name>
<dbReference type="Pfam" id="PF11905">
    <property type="entry name" value="DUF3425"/>
    <property type="match status" value="1"/>
</dbReference>
<keyword evidence="3" id="KW-0805">Transcription regulation</keyword>
<evidence type="ECO:0000256" key="2">
    <source>
        <dbReference type="ARBA" id="ARBA00022723"/>
    </source>
</evidence>
<dbReference type="GO" id="GO:0005634">
    <property type="term" value="C:nucleus"/>
    <property type="evidence" value="ECO:0007669"/>
    <property type="project" value="UniProtKB-SubCell"/>
</dbReference>
<organism evidence="8 9">
    <name type="scientific">Cladophialophora chaetospira</name>
    <dbReference type="NCBI Taxonomy" id="386627"/>
    <lineage>
        <taxon>Eukaryota</taxon>
        <taxon>Fungi</taxon>
        <taxon>Dikarya</taxon>
        <taxon>Ascomycota</taxon>
        <taxon>Pezizomycotina</taxon>
        <taxon>Eurotiomycetes</taxon>
        <taxon>Chaetothyriomycetidae</taxon>
        <taxon>Chaetothyriales</taxon>
        <taxon>Herpotrichiellaceae</taxon>
        <taxon>Cladophialophora</taxon>
    </lineage>
</organism>
<keyword evidence="2" id="KW-0479">Metal-binding</keyword>
<evidence type="ECO:0000256" key="4">
    <source>
        <dbReference type="ARBA" id="ARBA00023163"/>
    </source>
</evidence>
<keyword evidence="9" id="KW-1185">Reference proteome</keyword>
<evidence type="ECO:0000256" key="3">
    <source>
        <dbReference type="ARBA" id="ARBA00023015"/>
    </source>
</evidence>
<dbReference type="InterPro" id="IPR021833">
    <property type="entry name" value="DUF3425"/>
</dbReference>
<evidence type="ECO:0000256" key="6">
    <source>
        <dbReference type="SAM" id="Coils"/>
    </source>
</evidence>
<dbReference type="CDD" id="cd12148">
    <property type="entry name" value="fungal_TF_MHR"/>
    <property type="match status" value="1"/>
</dbReference>
<keyword evidence="6" id="KW-0175">Coiled coil</keyword>
<evidence type="ECO:0000313" key="9">
    <source>
        <dbReference type="Proteomes" id="UP001172673"/>
    </source>
</evidence>
<comment type="subcellular location">
    <subcellularLocation>
        <location evidence="1">Nucleus</location>
    </subcellularLocation>
</comment>
<evidence type="ECO:0000256" key="5">
    <source>
        <dbReference type="ARBA" id="ARBA00023242"/>
    </source>
</evidence>
<evidence type="ECO:0000313" key="8">
    <source>
        <dbReference type="EMBL" id="KAJ9606688.1"/>
    </source>
</evidence>
<dbReference type="PANTHER" id="PTHR47338">
    <property type="entry name" value="ZN(II)2CYS6 TRANSCRIPTION FACTOR (EUROFUNG)-RELATED"/>
    <property type="match status" value="1"/>
</dbReference>
<keyword evidence="4" id="KW-0804">Transcription</keyword>
<feature type="coiled-coil region" evidence="6">
    <location>
        <begin position="287"/>
        <end position="314"/>
    </location>
</feature>
<reference evidence="8" key="1">
    <citation type="submission" date="2022-10" db="EMBL/GenBank/DDBJ databases">
        <title>Culturing micro-colonial fungi from biological soil crusts in the Mojave desert and describing Neophaeococcomyces mojavensis, and introducing the new genera and species Taxawa tesnikishii.</title>
        <authorList>
            <person name="Kurbessoian T."/>
            <person name="Stajich J.E."/>
        </authorList>
    </citation>
    <scope>NUCLEOTIDE SEQUENCE</scope>
    <source>
        <strain evidence="8">TK_41</strain>
    </source>
</reference>
<dbReference type="EMBL" id="JAPDRK010000013">
    <property type="protein sequence ID" value="KAJ9606688.1"/>
    <property type="molecule type" value="Genomic_DNA"/>
</dbReference>
<dbReference type="GO" id="GO:0003677">
    <property type="term" value="F:DNA binding"/>
    <property type="evidence" value="ECO:0007669"/>
    <property type="project" value="InterPro"/>
</dbReference>